<dbReference type="InterPro" id="IPR009081">
    <property type="entry name" value="PP-bd_ACP"/>
</dbReference>
<dbReference type="RefSeq" id="WP_204301628.1">
    <property type="nucleotide sequence ID" value="NZ_BAAAGQ010000076.1"/>
</dbReference>
<protein>
    <recommendedName>
        <fullName evidence="2">Carrier domain-containing protein</fullName>
    </recommendedName>
</protein>
<sequence>MTATPDPERTRIEADLEQLVREIGKIDPADTAFKRTTELFDSGYLDSLGIVALTTHITQTYGVTLDEEQLFDPRLTTITGIAEIVAADPSRQTTASPAERGDMRSAGARDTLIRSDT</sequence>
<dbReference type="InterPro" id="IPR036736">
    <property type="entry name" value="ACP-like_sf"/>
</dbReference>
<reference evidence="3" key="1">
    <citation type="submission" date="2021-01" db="EMBL/GenBank/DDBJ databases">
        <title>Whole genome shotgun sequence of Actinoplanes capillaceus NBRC 16408.</title>
        <authorList>
            <person name="Komaki H."/>
            <person name="Tamura T."/>
        </authorList>
    </citation>
    <scope>NUCLEOTIDE SEQUENCE [LARGE SCALE GENOMIC DNA]</scope>
    <source>
        <strain evidence="3">NBRC 16408</strain>
    </source>
</reference>
<feature type="domain" description="Carrier" evidence="2">
    <location>
        <begin position="10"/>
        <end position="89"/>
    </location>
</feature>
<dbReference type="EMBL" id="BOMF01000187">
    <property type="protein sequence ID" value="GID51518.1"/>
    <property type="molecule type" value="Genomic_DNA"/>
</dbReference>
<gene>
    <name evidence="3" type="ORF">Aca07nite_87930</name>
</gene>
<dbReference type="Pfam" id="PF00550">
    <property type="entry name" value="PP-binding"/>
    <property type="match status" value="1"/>
</dbReference>
<proteinExistence type="predicted"/>
<name>A0ABQ3WZA8_9ACTN</name>
<feature type="region of interest" description="Disordered" evidence="1">
    <location>
        <begin position="88"/>
        <end position="117"/>
    </location>
</feature>
<dbReference type="SUPFAM" id="SSF47336">
    <property type="entry name" value="ACP-like"/>
    <property type="match status" value="1"/>
</dbReference>
<dbReference type="PROSITE" id="PS50075">
    <property type="entry name" value="CARRIER"/>
    <property type="match status" value="1"/>
</dbReference>
<comment type="caution">
    <text evidence="3">The sequence shown here is derived from an EMBL/GenBank/DDBJ whole genome shotgun (WGS) entry which is preliminary data.</text>
</comment>
<organism evidence="3">
    <name type="scientific">Actinoplanes campanulatus</name>
    <dbReference type="NCBI Taxonomy" id="113559"/>
    <lineage>
        <taxon>Bacteria</taxon>
        <taxon>Bacillati</taxon>
        <taxon>Actinomycetota</taxon>
        <taxon>Actinomycetes</taxon>
        <taxon>Micromonosporales</taxon>
        <taxon>Micromonosporaceae</taxon>
        <taxon>Actinoplanes</taxon>
    </lineage>
</organism>
<evidence type="ECO:0000259" key="2">
    <source>
        <dbReference type="PROSITE" id="PS50075"/>
    </source>
</evidence>
<evidence type="ECO:0000313" key="3">
    <source>
        <dbReference type="EMBL" id="GID51518.1"/>
    </source>
</evidence>
<evidence type="ECO:0000256" key="1">
    <source>
        <dbReference type="SAM" id="MobiDB-lite"/>
    </source>
</evidence>
<dbReference type="Gene3D" id="1.10.1200.10">
    <property type="entry name" value="ACP-like"/>
    <property type="match status" value="1"/>
</dbReference>
<accession>A0ABQ3WZA8</accession>